<keyword evidence="1" id="KW-0472">Membrane</keyword>
<evidence type="ECO:0000313" key="3">
    <source>
        <dbReference type="Proteomes" id="UP000095597"/>
    </source>
</evidence>
<evidence type="ECO:0000313" key="2">
    <source>
        <dbReference type="EMBL" id="CUN09556.1"/>
    </source>
</evidence>
<sequence length="55" mass="6141">MFEYMDGIVDAVEEIGQAAVDVAVFVTICTAKAVLIITAPVWILPYTIWRKGRKQ</sequence>
<dbReference type="EMBL" id="CYXO01000011">
    <property type="protein sequence ID" value="CUN09556.1"/>
    <property type="molecule type" value="Genomic_DNA"/>
</dbReference>
<gene>
    <name evidence="2" type="ORF">ERS852573_01899</name>
</gene>
<protein>
    <submittedName>
        <fullName evidence="2">Uncharacterized protein</fullName>
    </submittedName>
</protein>
<proteinExistence type="predicted"/>
<dbReference type="AlphaFoldDB" id="A0A173U5F1"/>
<feature type="transmembrane region" description="Helical" evidence="1">
    <location>
        <begin position="22"/>
        <end position="49"/>
    </location>
</feature>
<dbReference type="Proteomes" id="UP000095597">
    <property type="component" value="Unassembled WGS sequence"/>
</dbReference>
<accession>A0A173U5F1</accession>
<reference evidence="2 3" key="1">
    <citation type="submission" date="2015-09" db="EMBL/GenBank/DDBJ databases">
        <authorList>
            <consortium name="Pathogen Informatics"/>
        </authorList>
    </citation>
    <scope>NUCLEOTIDE SEQUENCE [LARGE SCALE GENOMIC DNA]</scope>
    <source>
        <strain evidence="2 3">2789STDY5834961</strain>
    </source>
</reference>
<keyword evidence="1" id="KW-0812">Transmembrane</keyword>
<organism evidence="2 3">
    <name type="scientific">Dorea longicatena</name>
    <dbReference type="NCBI Taxonomy" id="88431"/>
    <lineage>
        <taxon>Bacteria</taxon>
        <taxon>Bacillati</taxon>
        <taxon>Bacillota</taxon>
        <taxon>Clostridia</taxon>
        <taxon>Lachnospirales</taxon>
        <taxon>Lachnospiraceae</taxon>
        <taxon>Dorea</taxon>
    </lineage>
</organism>
<dbReference type="RefSeq" id="WP_172679464.1">
    <property type="nucleotide sequence ID" value="NZ_CAXVIO010000007.1"/>
</dbReference>
<name>A0A173U5F1_9FIRM</name>
<evidence type="ECO:0000256" key="1">
    <source>
        <dbReference type="SAM" id="Phobius"/>
    </source>
</evidence>
<keyword evidence="1" id="KW-1133">Transmembrane helix</keyword>